<sequence length="260" mass="26960">MLSLLVVVLGACSGPDAPSTDEAATPAAGASVGADLAETEPLVLPRIAGRPVRQARHTLDETGLRTELVDVRGSACVPDGKVLKQRPAWGREVAPGSTVTLVVNRAPRAACGLGSWEPSELLRRVGGRFAAFARGEAATPPADTPVTLFLGGVRRGVAVEPTERSSWRLCPPAGSYAGRVCPFSAVEVISDWPGPLAITGDPPDHVCAHPAPFDARRHGGSAAVTLTPDEELDCSSYWAVQLAVNDVGQVVASNLVLAEP</sequence>
<dbReference type="CDD" id="cd06577">
    <property type="entry name" value="PASTA_pknB"/>
    <property type="match status" value="1"/>
</dbReference>
<dbReference type="Proteomes" id="UP001204524">
    <property type="component" value="Unassembled WGS sequence"/>
</dbReference>
<proteinExistence type="predicted"/>
<dbReference type="InterPro" id="IPR005543">
    <property type="entry name" value="PASTA_dom"/>
</dbReference>
<organism evidence="2 3">
    <name type="scientific">Nocardioides pinisoli</name>
    <dbReference type="NCBI Taxonomy" id="2950279"/>
    <lineage>
        <taxon>Bacteria</taxon>
        <taxon>Bacillati</taxon>
        <taxon>Actinomycetota</taxon>
        <taxon>Actinomycetes</taxon>
        <taxon>Propionibacteriales</taxon>
        <taxon>Nocardioidaceae</taxon>
        <taxon>Nocardioides</taxon>
    </lineage>
</organism>
<dbReference type="EMBL" id="JANARS010000001">
    <property type="protein sequence ID" value="MCP3420491.1"/>
    <property type="molecule type" value="Genomic_DNA"/>
</dbReference>
<feature type="domain" description="PASTA" evidence="1">
    <location>
        <begin position="38"/>
        <end position="105"/>
    </location>
</feature>
<dbReference type="Pfam" id="PF03793">
    <property type="entry name" value="PASTA"/>
    <property type="match status" value="1"/>
</dbReference>
<protein>
    <submittedName>
        <fullName evidence="2">PASTA domain-containing protein</fullName>
    </submittedName>
</protein>
<comment type="caution">
    <text evidence="2">The sequence shown here is derived from an EMBL/GenBank/DDBJ whole genome shotgun (WGS) entry which is preliminary data.</text>
</comment>
<evidence type="ECO:0000313" key="3">
    <source>
        <dbReference type="Proteomes" id="UP001204524"/>
    </source>
</evidence>
<reference evidence="2 3" key="1">
    <citation type="submission" date="2022-06" db="EMBL/GenBank/DDBJ databases">
        <authorList>
            <person name="So Y."/>
        </authorList>
    </citation>
    <scope>NUCLEOTIDE SEQUENCE [LARGE SCALE GENOMIC DNA]</scope>
    <source>
        <strain evidence="2 3">STR3</strain>
    </source>
</reference>
<dbReference type="PROSITE" id="PS51178">
    <property type="entry name" value="PASTA"/>
    <property type="match status" value="1"/>
</dbReference>
<accession>A0ABT1KT54</accession>
<dbReference type="SMART" id="SM00740">
    <property type="entry name" value="PASTA"/>
    <property type="match status" value="1"/>
</dbReference>
<name>A0ABT1KT54_9ACTN</name>
<keyword evidence="3" id="KW-1185">Reference proteome</keyword>
<evidence type="ECO:0000259" key="1">
    <source>
        <dbReference type="PROSITE" id="PS51178"/>
    </source>
</evidence>
<evidence type="ECO:0000313" key="2">
    <source>
        <dbReference type="EMBL" id="MCP3420491.1"/>
    </source>
</evidence>
<dbReference type="Gene3D" id="3.30.10.20">
    <property type="match status" value="1"/>
</dbReference>
<gene>
    <name evidence="2" type="ORF">NCI01_01655</name>
</gene>